<dbReference type="SMART" id="SM00388">
    <property type="entry name" value="HisKA"/>
    <property type="match status" value="1"/>
</dbReference>
<keyword evidence="6 10" id="KW-0418">Kinase</keyword>
<dbReference type="FunFam" id="3.30.565.10:FF:000006">
    <property type="entry name" value="Sensor histidine kinase WalK"/>
    <property type="match status" value="1"/>
</dbReference>
<proteinExistence type="predicted"/>
<evidence type="ECO:0000256" key="4">
    <source>
        <dbReference type="ARBA" id="ARBA00022553"/>
    </source>
</evidence>
<dbReference type="GO" id="GO:0005886">
    <property type="term" value="C:plasma membrane"/>
    <property type="evidence" value="ECO:0007669"/>
    <property type="project" value="TreeGrafter"/>
</dbReference>
<evidence type="ECO:0000256" key="1">
    <source>
        <dbReference type="ARBA" id="ARBA00000085"/>
    </source>
</evidence>
<keyword evidence="5" id="KW-0808">Transferase</keyword>
<evidence type="ECO:0000256" key="8">
    <source>
        <dbReference type="SAM" id="Phobius"/>
    </source>
</evidence>
<dbReference type="PRINTS" id="PR00344">
    <property type="entry name" value="BCTRLSENSOR"/>
</dbReference>
<dbReference type="AlphaFoldDB" id="A0A1M6PXW9"/>
<dbReference type="Pfam" id="PF02518">
    <property type="entry name" value="HATPase_c"/>
    <property type="match status" value="1"/>
</dbReference>
<dbReference type="PANTHER" id="PTHR45453">
    <property type="entry name" value="PHOSPHATE REGULON SENSOR PROTEIN PHOR"/>
    <property type="match status" value="1"/>
</dbReference>
<dbReference type="InterPro" id="IPR003594">
    <property type="entry name" value="HATPase_dom"/>
</dbReference>
<evidence type="ECO:0000313" key="11">
    <source>
        <dbReference type="Proteomes" id="UP000184386"/>
    </source>
</evidence>
<dbReference type="STRING" id="1121322.SAMN02745136_01785"/>
<keyword evidence="7" id="KW-0902">Two-component regulatory system</keyword>
<keyword evidence="8" id="KW-1133">Transmembrane helix</keyword>
<keyword evidence="4" id="KW-0597">Phosphoprotein</keyword>
<dbReference type="OrthoDB" id="9773956at2"/>
<dbReference type="RefSeq" id="WP_073274926.1">
    <property type="nucleotide sequence ID" value="NZ_FRAC01000009.1"/>
</dbReference>
<dbReference type="InterPro" id="IPR050351">
    <property type="entry name" value="BphY/WalK/GraS-like"/>
</dbReference>
<dbReference type="SUPFAM" id="SSF55874">
    <property type="entry name" value="ATPase domain of HSP90 chaperone/DNA topoisomerase II/histidine kinase"/>
    <property type="match status" value="1"/>
</dbReference>
<dbReference type="Gene3D" id="3.30.565.10">
    <property type="entry name" value="Histidine kinase-like ATPase, C-terminal domain"/>
    <property type="match status" value="1"/>
</dbReference>
<organism evidence="10 11">
    <name type="scientific">Anaerocolumna jejuensis DSM 15929</name>
    <dbReference type="NCBI Taxonomy" id="1121322"/>
    <lineage>
        <taxon>Bacteria</taxon>
        <taxon>Bacillati</taxon>
        <taxon>Bacillota</taxon>
        <taxon>Clostridia</taxon>
        <taxon>Lachnospirales</taxon>
        <taxon>Lachnospiraceae</taxon>
        <taxon>Anaerocolumna</taxon>
    </lineage>
</organism>
<comment type="subcellular location">
    <subcellularLocation>
        <location evidence="2">Membrane</location>
    </subcellularLocation>
</comment>
<evidence type="ECO:0000256" key="5">
    <source>
        <dbReference type="ARBA" id="ARBA00022679"/>
    </source>
</evidence>
<evidence type="ECO:0000259" key="9">
    <source>
        <dbReference type="PROSITE" id="PS50109"/>
    </source>
</evidence>
<dbReference type="Pfam" id="PF00512">
    <property type="entry name" value="HisKA"/>
    <property type="match status" value="1"/>
</dbReference>
<evidence type="ECO:0000256" key="3">
    <source>
        <dbReference type="ARBA" id="ARBA00012438"/>
    </source>
</evidence>
<dbReference type="EMBL" id="FRAC01000009">
    <property type="protein sequence ID" value="SHK12789.1"/>
    <property type="molecule type" value="Genomic_DNA"/>
</dbReference>
<dbReference type="InterPro" id="IPR005467">
    <property type="entry name" value="His_kinase_dom"/>
</dbReference>
<dbReference type="InterPro" id="IPR036890">
    <property type="entry name" value="HATPase_C_sf"/>
</dbReference>
<evidence type="ECO:0000313" key="10">
    <source>
        <dbReference type="EMBL" id="SHK12789.1"/>
    </source>
</evidence>
<dbReference type="EC" id="2.7.13.3" evidence="3"/>
<dbReference type="InterPro" id="IPR004358">
    <property type="entry name" value="Sig_transdc_His_kin-like_C"/>
</dbReference>
<gene>
    <name evidence="10" type="ORF">SAMN02745136_01785</name>
</gene>
<feature type="domain" description="Histidine kinase" evidence="9">
    <location>
        <begin position="129"/>
        <end position="342"/>
    </location>
</feature>
<evidence type="ECO:0000256" key="7">
    <source>
        <dbReference type="ARBA" id="ARBA00023012"/>
    </source>
</evidence>
<dbReference type="CDD" id="cd00082">
    <property type="entry name" value="HisKA"/>
    <property type="match status" value="1"/>
</dbReference>
<protein>
    <recommendedName>
        <fullName evidence="3">histidine kinase</fullName>
        <ecNumber evidence="3">2.7.13.3</ecNumber>
    </recommendedName>
</protein>
<dbReference type="GO" id="GO:0004721">
    <property type="term" value="F:phosphoprotein phosphatase activity"/>
    <property type="evidence" value="ECO:0007669"/>
    <property type="project" value="TreeGrafter"/>
</dbReference>
<dbReference type="SMART" id="SM00387">
    <property type="entry name" value="HATPase_c"/>
    <property type="match status" value="1"/>
</dbReference>
<keyword evidence="8" id="KW-0812">Transmembrane</keyword>
<dbReference type="PROSITE" id="PS50109">
    <property type="entry name" value="HIS_KIN"/>
    <property type="match status" value="1"/>
</dbReference>
<evidence type="ECO:0000256" key="6">
    <source>
        <dbReference type="ARBA" id="ARBA00022777"/>
    </source>
</evidence>
<dbReference type="CDD" id="cd00075">
    <property type="entry name" value="HATPase"/>
    <property type="match status" value="1"/>
</dbReference>
<accession>A0A1M6PXW9</accession>
<dbReference type="InterPro" id="IPR036097">
    <property type="entry name" value="HisK_dim/P_sf"/>
</dbReference>
<dbReference type="InterPro" id="IPR003661">
    <property type="entry name" value="HisK_dim/P_dom"/>
</dbReference>
<name>A0A1M6PXW9_9FIRM</name>
<feature type="transmembrane region" description="Helical" evidence="8">
    <location>
        <begin position="38"/>
        <end position="60"/>
    </location>
</feature>
<dbReference type="SUPFAM" id="SSF47384">
    <property type="entry name" value="Homodimeric domain of signal transducing histidine kinase"/>
    <property type="match status" value="1"/>
</dbReference>
<sequence length="342" mass="38808">MKNSSSWDKLSIGFNAAYILLLLSFVAAAFLYSEDWIIRGGAIVFALLLLLLAIAFMRLLRKQLVTFSASLADCIDHMINGKKDISFELEDETLRSKLGYRLRRLYEIMQRSSGEIQSEKEMMQEIISDISHQVKTPLTNLKIYNSTLLERQLPQEKEREFHLLMENQINKLEFLMQSMVNMSRLETGLITLAVQLSPVYDTIALSLGGIVLPAEQKNIEITVDCSPLITVPHDKKWTAEALFNILDNAVKYTGQGGKITIKAERWETMTRIDIADTGKGIPEQHYAQIFKRFYREEDVHDVDGVGIGLYLCREIISHQGGYIQVKSEPGKGSVFSVLLPNE</sequence>
<reference evidence="10 11" key="1">
    <citation type="submission" date="2016-11" db="EMBL/GenBank/DDBJ databases">
        <authorList>
            <person name="Jaros S."/>
            <person name="Januszkiewicz K."/>
            <person name="Wedrychowicz H."/>
        </authorList>
    </citation>
    <scope>NUCLEOTIDE SEQUENCE [LARGE SCALE GENOMIC DNA]</scope>
    <source>
        <strain evidence="10 11">DSM 15929</strain>
    </source>
</reference>
<feature type="transmembrane region" description="Helical" evidence="8">
    <location>
        <begin position="12"/>
        <end position="32"/>
    </location>
</feature>
<dbReference type="Proteomes" id="UP000184386">
    <property type="component" value="Unassembled WGS sequence"/>
</dbReference>
<keyword evidence="11" id="KW-1185">Reference proteome</keyword>
<dbReference type="PANTHER" id="PTHR45453:SF1">
    <property type="entry name" value="PHOSPHATE REGULON SENSOR PROTEIN PHOR"/>
    <property type="match status" value="1"/>
</dbReference>
<keyword evidence="8" id="KW-0472">Membrane</keyword>
<dbReference type="Gene3D" id="1.10.287.130">
    <property type="match status" value="1"/>
</dbReference>
<dbReference type="GO" id="GO:0016036">
    <property type="term" value="P:cellular response to phosphate starvation"/>
    <property type="evidence" value="ECO:0007669"/>
    <property type="project" value="TreeGrafter"/>
</dbReference>
<comment type="catalytic activity">
    <reaction evidence="1">
        <text>ATP + protein L-histidine = ADP + protein N-phospho-L-histidine.</text>
        <dbReference type="EC" id="2.7.13.3"/>
    </reaction>
</comment>
<dbReference type="GO" id="GO:0000155">
    <property type="term" value="F:phosphorelay sensor kinase activity"/>
    <property type="evidence" value="ECO:0007669"/>
    <property type="project" value="InterPro"/>
</dbReference>
<evidence type="ECO:0000256" key="2">
    <source>
        <dbReference type="ARBA" id="ARBA00004370"/>
    </source>
</evidence>